<keyword evidence="3" id="KW-1185">Reference proteome</keyword>
<evidence type="ECO:0000313" key="2">
    <source>
        <dbReference type="EMBL" id="NOK39277.1"/>
    </source>
</evidence>
<gene>
    <name evidence="2" type="ORF">HMI49_39480</name>
</gene>
<keyword evidence="2" id="KW-0489">Methyltransferase</keyword>
<name>A0A3A8HDK6_9BACT</name>
<comment type="caution">
    <text evidence="2">The sequence shown here is derived from an EMBL/GenBank/DDBJ whole genome shotgun (WGS) entry which is preliminary data.</text>
</comment>
<dbReference type="AlphaFoldDB" id="A0A3A8HDK6"/>
<dbReference type="SUPFAM" id="SSF53335">
    <property type="entry name" value="S-adenosyl-L-methionine-dependent methyltransferases"/>
    <property type="match status" value="1"/>
</dbReference>
<evidence type="ECO:0000313" key="3">
    <source>
        <dbReference type="Proteomes" id="UP000563426"/>
    </source>
</evidence>
<evidence type="ECO:0000259" key="1">
    <source>
        <dbReference type="Pfam" id="PF08241"/>
    </source>
</evidence>
<dbReference type="Pfam" id="PF08241">
    <property type="entry name" value="Methyltransf_11"/>
    <property type="match status" value="1"/>
</dbReference>
<sequence>MPETVFVDNIWNDFAHSYDQMIPELPCYQRQREKILRDTRERAYVIDAGCGTGLVSEPLVRRGQRVIGFDNNEAMLALAVRRRAKEPEAVRARWTLLPGDVTRFPVEVEEGADAVVMNNVLFYVRDPEAVLRQTWAYLKPGGVLCMTSNKRPRPDLELVLKNSIREWESQGRWTEALQRAVNHHRTCAQKLTTDPNEMVTFLDTDQAVRLLEKVGFSEALVADGDDYYGENFYVCMRK</sequence>
<accession>A0A3A8HDK6</accession>
<protein>
    <submittedName>
        <fullName evidence="2">Class I SAM-dependent methyltransferase</fullName>
    </submittedName>
</protein>
<keyword evidence="2" id="KW-0808">Transferase</keyword>
<reference evidence="2 3" key="1">
    <citation type="submission" date="2020-05" db="EMBL/GenBank/DDBJ databases">
        <authorList>
            <person name="Whitworth D."/>
        </authorList>
    </citation>
    <scope>NUCLEOTIDE SEQUENCE [LARGE SCALE GENOMIC DNA]</scope>
    <source>
        <strain evidence="2 3">AB043B</strain>
    </source>
</reference>
<proteinExistence type="predicted"/>
<dbReference type="CDD" id="cd02440">
    <property type="entry name" value="AdoMet_MTases"/>
    <property type="match status" value="1"/>
</dbReference>
<dbReference type="Proteomes" id="UP000563426">
    <property type="component" value="Unassembled WGS sequence"/>
</dbReference>
<dbReference type="InterPro" id="IPR013216">
    <property type="entry name" value="Methyltransf_11"/>
</dbReference>
<dbReference type="RefSeq" id="WP_120530075.1">
    <property type="nucleotide sequence ID" value="NZ_JABFJV010000443.1"/>
</dbReference>
<dbReference type="InterPro" id="IPR029063">
    <property type="entry name" value="SAM-dependent_MTases_sf"/>
</dbReference>
<feature type="domain" description="Methyltransferase type 11" evidence="1">
    <location>
        <begin position="47"/>
        <end position="145"/>
    </location>
</feature>
<organism evidence="2 3">
    <name type="scientific">Corallococcus exercitus</name>
    <dbReference type="NCBI Taxonomy" id="2316736"/>
    <lineage>
        <taxon>Bacteria</taxon>
        <taxon>Pseudomonadati</taxon>
        <taxon>Myxococcota</taxon>
        <taxon>Myxococcia</taxon>
        <taxon>Myxococcales</taxon>
        <taxon>Cystobacterineae</taxon>
        <taxon>Myxococcaceae</taxon>
        <taxon>Corallococcus</taxon>
    </lineage>
</organism>
<dbReference type="GO" id="GO:0032259">
    <property type="term" value="P:methylation"/>
    <property type="evidence" value="ECO:0007669"/>
    <property type="project" value="UniProtKB-KW"/>
</dbReference>
<dbReference type="EMBL" id="JABFJV010000443">
    <property type="protein sequence ID" value="NOK39277.1"/>
    <property type="molecule type" value="Genomic_DNA"/>
</dbReference>
<dbReference type="OrthoDB" id="5419754at2"/>
<dbReference type="PANTHER" id="PTHR43861">
    <property type="entry name" value="TRANS-ACONITATE 2-METHYLTRANSFERASE-RELATED"/>
    <property type="match status" value="1"/>
</dbReference>
<dbReference type="Gene3D" id="3.40.50.150">
    <property type="entry name" value="Vaccinia Virus protein VP39"/>
    <property type="match status" value="1"/>
</dbReference>
<dbReference type="GO" id="GO:0008757">
    <property type="term" value="F:S-adenosylmethionine-dependent methyltransferase activity"/>
    <property type="evidence" value="ECO:0007669"/>
    <property type="project" value="InterPro"/>
</dbReference>